<dbReference type="SMART" id="SM00397">
    <property type="entry name" value="t_SNARE"/>
    <property type="match status" value="2"/>
</dbReference>
<accession>A0A7J6PRK6</accession>
<feature type="compositionally biased region" description="Basic and acidic residues" evidence="5">
    <location>
        <begin position="91"/>
        <end position="119"/>
    </location>
</feature>
<evidence type="ECO:0000313" key="8">
    <source>
        <dbReference type="Proteomes" id="UP000553632"/>
    </source>
</evidence>
<dbReference type="PROSITE" id="PS50192">
    <property type="entry name" value="T_SNARE"/>
    <property type="match status" value="2"/>
</dbReference>
<reference evidence="7 8" key="1">
    <citation type="submission" date="2020-04" db="EMBL/GenBank/DDBJ databases">
        <title>Perkinsus olseni comparative genomics.</title>
        <authorList>
            <person name="Bogema D.R."/>
        </authorList>
    </citation>
    <scope>NUCLEOTIDE SEQUENCE [LARGE SCALE GENOMIC DNA]</scope>
    <source>
        <strain evidence="7 8">ATCC PRA-207</strain>
    </source>
</reference>
<protein>
    <recommendedName>
        <fullName evidence="6">t-SNARE coiled-coil homology domain-containing protein</fullName>
    </recommendedName>
</protein>
<gene>
    <name evidence="7" type="ORF">FOZ63_026362</name>
</gene>
<dbReference type="OMA" id="WWKNINS"/>
<evidence type="ECO:0000256" key="5">
    <source>
        <dbReference type="SAM" id="MobiDB-lite"/>
    </source>
</evidence>
<dbReference type="CDD" id="cd15841">
    <property type="entry name" value="SNARE_Qc"/>
    <property type="match status" value="1"/>
</dbReference>
<evidence type="ECO:0000256" key="2">
    <source>
        <dbReference type="ARBA" id="ARBA00009480"/>
    </source>
</evidence>
<dbReference type="Proteomes" id="UP000553632">
    <property type="component" value="Unassembled WGS sequence"/>
</dbReference>
<comment type="caution">
    <text evidence="7">The sequence shown here is derived from an EMBL/GenBank/DDBJ whole genome shotgun (WGS) entry which is preliminary data.</text>
</comment>
<comment type="similarity">
    <text evidence="2">Belongs to the SNAP-25 family.</text>
</comment>
<proteinExistence type="inferred from homology"/>
<dbReference type="EMBL" id="JABANO010038616">
    <property type="protein sequence ID" value="KAF4698250.1"/>
    <property type="molecule type" value="Genomic_DNA"/>
</dbReference>
<evidence type="ECO:0000256" key="3">
    <source>
        <dbReference type="ARBA" id="ARBA00022448"/>
    </source>
</evidence>
<feature type="region of interest" description="Disordered" evidence="5">
    <location>
        <begin position="189"/>
        <end position="219"/>
    </location>
</feature>
<dbReference type="SUPFAM" id="SSF58038">
    <property type="entry name" value="SNARE fusion complex"/>
    <property type="match status" value="2"/>
</dbReference>
<dbReference type="PANTHER" id="PTHR19305">
    <property type="entry name" value="SYNAPTOSOMAL ASSOCIATED PROTEIN"/>
    <property type="match status" value="1"/>
</dbReference>
<feature type="region of interest" description="Disordered" evidence="5">
    <location>
        <begin position="1"/>
        <end position="20"/>
    </location>
</feature>
<dbReference type="PANTHER" id="PTHR19305:SF9">
    <property type="entry name" value="SYNAPTOSOMAL-ASSOCIATED PROTEIN 29"/>
    <property type="match status" value="1"/>
</dbReference>
<feature type="compositionally biased region" description="Basic and acidic residues" evidence="5">
    <location>
        <begin position="194"/>
        <end position="219"/>
    </location>
</feature>
<name>A0A7J6PRK6_PEROL</name>
<dbReference type="GO" id="GO:0005886">
    <property type="term" value="C:plasma membrane"/>
    <property type="evidence" value="ECO:0007669"/>
    <property type="project" value="TreeGrafter"/>
</dbReference>
<dbReference type="Gene3D" id="1.20.5.110">
    <property type="match status" value="2"/>
</dbReference>
<feature type="domain" description="T-SNARE coiled-coil homology" evidence="6">
    <location>
        <begin position="14"/>
        <end position="76"/>
    </location>
</feature>
<evidence type="ECO:0000256" key="4">
    <source>
        <dbReference type="ARBA" id="ARBA00023136"/>
    </source>
</evidence>
<dbReference type="AlphaFoldDB" id="A0A7J6PRK6"/>
<evidence type="ECO:0000256" key="1">
    <source>
        <dbReference type="ARBA" id="ARBA00004370"/>
    </source>
</evidence>
<dbReference type="InterPro" id="IPR000727">
    <property type="entry name" value="T_SNARE_dom"/>
</dbReference>
<comment type="subcellular location">
    <subcellularLocation>
        <location evidence="1">Membrane</location>
    </subcellularLocation>
</comment>
<feature type="domain" description="T-SNARE coiled-coil homology" evidence="6">
    <location>
        <begin position="155"/>
        <end position="217"/>
    </location>
</feature>
<keyword evidence="8" id="KW-1185">Reference proteome</keyword>
<dbReference type="InterPro" id="IPR044766">
    <property type="entry name" value="NPSN/SNAP25-like_N_SNARE"/>
</dbReference>
<dbReference type="CDD" id="cd15861">
    <property type="entry name" value="SNARE_SNAP25N_23N_29N_SEC9N"/>
    <property type="match status" value="1"/>
</dbReference>
<evidence type="ECO:0000313" key="7">
    <source>
        <dbReference type="EMBL" id="KAF4698250.1"/>
    </source>
</evidence>
<keyword evidence="4" id="KW-0472">Membrane</keyword>
<keyword evidence="3" id="KW-0813">Transport</keyword>
<dbReference type="GO" id="GO:0005484">
    <property type="term" value="F:SNAP receptor activity"/>
    <property type="evidence" value="ECO:0007669"/>
    <property type="project" value="InterPro"/>
</dbReference>
<feature type="region of interest" description="Disordered" evidence="5">
    <location>
        <begin position="83"/>
        <end position="157"/>
    </location>
</feature>
<sequence>MDLLGGGQQQEQLTSTQREMMATVKSTMAKAHDTDETSARTAEIVQSQGEQIDRINENSHQIESNLDTSSWLLKGLSSWGGRMRNAWGGQPKKDMPKPARTAPDHSARSSSKEGGHRDTSGSPKLCTDGTVQKGAGVASSSNTAQQQQQQQQEKAQFDAELDKHLDGLSNVLGGIHARTVEMNREINRQNQTLDEVHTRTDRSAQRIAEQRSQMRDLLR</sequence>
<dbReference type="GO" id="GO:0031201">
    <property type="term" value="C:SNARE complex"/>
    <property type="evidence" value="ECO:0007669"/>
    <property type="project" value="InterPro"/>
</dbReference>
<evidence type="ECO:0000259" key="6">
    <source>
        <dbReference type="PROSITE" id="PS50192"/>
    </source>
</evidence>
<organism evidence="7 8">
    <name type="scientific">Perkinsus olseni</name>
    <name type="common">Perkinsus atlanticus</name>
    <dbReference type="NCBI Taxonomy" id="32597"/>
    <lineage>
        <taxon>Eukaryota</taxon>
        <taxon>Sar</taxon>
        <taxon>Alveolata</taxon>
        <taxon>Perkinsozoa</taxon>
        <taxon>Perkinsea</taxon>
        <taxon>Perkinsida</taxon>
        <taxon>Perkinsidae</taxon>
        <taxon>Perkinsus</taxon>
    </lineage>
</organism>